<organism evidence="1 2">
    <name type="scientific">Streptomyces citrinus</name>
    <dbReference type="NCBI Taxonomy" id="3118173"/>
    <lineage>
        <taxon>Bacteria</taxon>
        <taxon>Bacillati</taxon>
        <taxon>Actinomycetota</taxon>
        <taxon>Actinomycetes</taxon>
        <taxon>Kitasatosporales</taxon>
        <taxon>Streptomycetaceae</taxon>
        <taxon>Streptomyces</taxon>
    </lineage>
</organism>
<name>A0ACD5AS11_9ACTN</name>
<keyword evidence="2" id="KW-1185">Reference proteome</keyword>
<evidence type="ECO:0000313" key="2">
    <source>
        <dbReference type="Proteomes" id="UP001432251"/>
    </source>
</evidence>
<evidence type="ECO:0000313" key="1">
    <source>
        <dbReference type="EMBL" id="WWQ68593.1"/>
    </source>
</evidence>
<dbReference type="EMBL" id="CP146022">
    <property type="protein sequence ID" value="WWQ68593.1"/>
    <property type="molecule type" value="Genomic_DNA"/>
</dbReference>
<dbReference type="Proteomes" id="UP001432251">
    <property type="component" value="Chromosome"/>
</dbReference>
<proteinExistence type="predicted"/>
<gene>
    <name evidence="1" type="ORF">V2W30_38185</name>
</gene>
<reference evidence="1" key="1">
    <citation type="journal article" date="2025" name="Int. J. Syst. Evol. Microbiol.">
        <title>Streptomyces citrinus sp. nov., with yellow diffusible pigment.</title>
        <authorList>
            <person name="He Y."/>
            <person name="Yang E."/>
            <person name="Xu J."/>
            <person name="Sun Y."/>
            <person name="Sun L."/>
        </authorList>
    </citation>
    <scope>NUCLEOTIDE SEQUENCE</scope>
    <source>
        <strain evidence="1">Q6</strain>
    </source>
</reference>
<sequence length="63" mass="6932">MSDRAGEVFRIDWLPGTDVLSGRCHCGAAHTCEDPVAMWEWMLAHPDHTTAPVGATPEEDRTP</sequence>
<protein>
    <submittedName>
        <fullName evidence="1">Uncharacterized protein</fullName>
    </submittedName>
</protein>
<accession>A0ACD5AS11</accession>